<dbReference type="EMBL" id="CP113088">
    <property type="protein sequence ID" value="WAC03856.1"/>
    <property type="molecule type" value="Genomic_DNA"/>
</dbReference>
<feature type="domain" description="N-acetyltransferase" evidence="1">
    <location>
        <begin position="1"/>
        <end position="82"/>
    </location>
</feature>
<dbReference type="PROSITE" id="PS51186">
    <property type="entry name" value="GNAT"/>
    <property type="match status" value="1"/>
</dbReference>
<evidence type="ECO:0000259" key="1">
    <source>
        <dbReference type="PROSITE" id="PS51186"/>
    </source>
</evidence>
<reference evidence="2" key="1">
    <citation type="submission" date="2022-11" db="EMBL/GenBank/DDBJ databases">
        <title>Lacinutrix neustonica HL-RS19T sp. nov., isolated from the surface microlayer sample of brackish Lake Shihwa.</title>
        <authorList>
            <person name="Choi J.Y."/>
            <person name="Hwang C.Y."/>
        </authorList>
    </citation>
    <scope>NUCLEOTIDE SEQUENCE</scope>
    <source>
        <strain evidence="2">HL-RS19</strain>
    </source>
</reference>
<dbReference type="InterPro" id="IPR016181">
    <property type="entry name" value="Acyl_CoA_acyltransferase"/>
</dbReference>
<keyword evidence="3" id="KW-1185">Reference proteome</keyword>
<evidence type="ECO:0000313" key="3">
    <source>
        <dbReference type="Proteomes" id="UP001164705"/>
    </source>
</evidence>
<dbReference type="CDD" id="cd04301">
    <property type="entry name" value="NAT_SF"/>
    <property type="match status" value="1"/>
</dbReference>
<dbReference type="GO" id="GO:0016747">
    <property type="term" value="F:acyltransferase activity, transferring groups other than amino-acyl groups"/>
    <property type="evidence" value="ECO:0007669"/>
    <property type="project" value="InterPro"/>
</dbReference>
<dbReference type="KEGG" id="lnu:N7U66_07685"/>
<gene>
    <name evidence="2" type="ORF">N7U66_07685</name>
</gene>
<sequence>MVNAKPYHINQRYAYMGFMFIDPEYRGQGVIQNIIETLKNWAKTKHVVEARLLVYHDNLGAIRAYEKSGFKKHTLEIKLEFE</sequence>
<proteinExistence type="predicted"/>
<name>A0A9E8MZI2_9FLAO</name>
<accession>A0A9E8MZI2</accession>
<dbReference type="AlphaFoldDB" id="A0A9E8MZI2"/>
<dbReference type="InterPro" id="IPR000182">
    <property type="entry name" value="GNAT_dom"/>
</dbReference>
<dbReference type="Proteomes" id="UP001164705">
    <property type="component" value="Chromosome"/>
</dbReference>
<evidence type="ECO:0000313" key="2">
    <source>
        <dbReference type="EMBL" id="WAC03856.1"/>
    </source>
</evidence>
<dbReference type="Pfam" id="PF00583">
    <property type="entry name" value="Acetyltransf_1"/>
    <property type="match status" value="1"/>
</dbReference>
<protein>
    <submittedName>
        <fullName evidence="2">GNAT family N-acetyltransferase</fullName>
    </submittedName>
</protein>
<organism evidence="2 3">
    <name type="scientific">Lacinutrix neustonica</name>
    <dbReference type="NCBI Taxonomy" id="2980107"/>
    <lineage>
        <taxon>Bacteria</taxon>
        <taxon>Pseudomonadati</taxon>
        <taxon>Bacteroidota</taxon>
        <taxon>Flavobacteriia</taxon>
        <taxon>Flavobacteriales</taxon>
        <taxon>Flavobacteriaceae</taxon>
        <taxon>Lacinutrix</taxon>
    </lineage>
</organism>
<dbReference type="SUPFAM" id="SSF55729">
    <property type="entry name" value="Acyl-CoA N-acyltransferases (Nat)"/>
    <property type="match status" value="1"/>
</dbReference>
<dbReference type="Gene3D" id="3.40.630.30">
    <property type="match status" value="1"/>
</dbReference>